<dbReference type="Pfam" id="PF00314">
    <property type="entry name" value="Thaumatin"/>
    <property type="match status" value="1"/>
</dbReference>
<dbReference type="OMA" id="RAMACKS"/>
<sequence>MAIKNLPSLILLAAIYFYGAHSAVLTMKNNCGFEIWPGTLTTSGSPVLVPTGFHLAPQASKTINISSSWDGTFWARYQCSNSGNKFTCLSGDCGSGRIECSGADAIPPASLVKLTIGGDLDQDFYEINLSDGFNLPVSIKPDKANCQAVTCAANINSACPNELVVKGLNGVAVGCKGACIAFNTPRYCCYGDFGNPQTCQPTKYSEIFNKRCPQAYSFSGDDENKTFRCPTGPNYLITYCP</sequence>
<protein>
    <recommendedName>
        <fullName evidence="5">Thaumatin-like protein</fullName>
    </recommendedName>
</protein>
<evidence type="ECO:0000313" key="3">
    <source>
        <dbReference type="EMBL" id="EYU41585.1"/>
    </source>
</evidence>
<name>A0A022RRP4_ERYGU</name>
<organism evidence="3 4">
    <name type="scientific">Erythranthe guttata</name>
    <name type="common">Yellow monkey flower</name>
    <name type="synonym">Mimulus guttatus</name>
    <dbReference type="NCBI Taxonomy" id="4155"/>
    <lineage>
        <taxon>Eukaryota</taxon>
        <taxon>Viridiplantae</taxon>
        <taxon>Streptophyta</taxon>
        <taxon>Embryophyta</taxon>
        <taxon>Tracheophyta</taxon>
        <taxon>Spermatophyta</taxon>
        <taxon>Magnoliopsida</taxon>
        <taxon>eudicotyledons</taxon>
        <taxon>Gunneridae</taxon>
        <taxon>Pentapetalae</taxon>
        <taxon>asterids</taxon>
        <taxon>lamiids</taxon>
        <taxon>Lamiales</taxon>
        <taxon>Phrymaceae</taxon>
        <taxon>Erythranthe</taxon>
    </lineage>
</organism>
<dbReference type="STRING" id="4155.A0A022RRP4"/>
<evidence type="ECO:0000256" key="2">
    <source>
        <dbReference type="SAM" id="SignalP"/>
    </source>
</evidence>
<feature type="disulfide bond" evidence="1">
    <location>
        <begin position="179"/>
        <end position="188"/>
    </location>
</feature>
<feature type="disulfide bond" evidence="1">
    <location>
        <begin position="93"/>
        <end position="100"/>
    </location>
</feature>
<proteinExistence type="predicted"/>
<evidence type="ECO:0000313" key="4">
    <source>
        <dbReference type="Proteomes" id="UP000030748"/>
    </source>
</evidence>
<dbReference type="GO" id="GO:0006952">
    <property type="term" value="P:defense response"/>
    <property type="evidence" value="ECO:0000318"/>
    <property type="project" value="GO_Central"/>
</dbReference>
<feature type="disulfide bond" evidence="1">
    <location>
        <begin position="79"/>
        <end position="88"/>
    </location>
</feature>
<dbReference type="PROSITE" id="PS51367">
    <property type="entry name" value="THAUMATIN_2"/>
    <property type="match status" value="1"/>
</dbReference>
<dbReference type="Proteomes" id="UP000030748">
    <property type="component" value="Unassembled WGS sequence"/>
</dbReference>
<dbReference type="Gene3D" id="2.60.110.10">
    <property type="entry name" value="Thaumatin"/>
    <property type="match status" value="1"/>
</dbReference>
<dbReference type="EMBL" id="KI630319">
    <property type="protein sequence ID" value="EYU41585.1"/>
    <property type="molecule type" value="Genomic_DNA"/>
</dbReference>
<feature type="disulfide bond" evidence="1">
    <location>
        <begin position="31"/>
        <end position="240"/>
    </location>
</feature>
<dbReference type="KEGG" id="egt:105952691"/>
<reference evidence="3 4" key="1">
    <citation type="journal article" date="2013" name="Proc. Natl. Acad. Sci. U.S.A.">
        <title>Fine-scale variation in meiotic recombination in Mimulus inferred from population shotgun sequencing.</title>
        <authorList>
            <person name="Hellsten U."/>
            <person name="Wright K.M."/>
            <person name="Jenkins J."/>
            <person name="Shu S."/>
            <person name="Yuan Y."/>
            <person name="Wessler S.R."/>
            <person name="Schmutz J."/>
            <person name="Willis J.H."/>
            <person name="Rokhsar D.S."/>
        </authorList>
    </citation>
    <scope>NUCLEOTIDE SEQUENCE [LARGE SCALE GENOMIC DNA]</scope>
    <source>
        <strain evidence="4">cv. DUN x IM62</strain>
    </source>
</reference>
<gene>
    <name evidence="3" type="ORF">MIMGU_mgv1a012743mg</name>
</gene>
<dbReference type="InterPro" id="IPR001938">
    <property type="entry name" value="Thaumatin"/>
</dbReference>
<evidence type="ECO:0000256" key="1">
    <source>
        <dbReference type="PIRSR" id="PIRSR002703-1"/>
    </source>
</evidence>
<keyword evidence="4" id="KW-1185">Reference proteome</keyword>
<dbReference type="PhylomeDB" id="A0A022RRP4"/>
<dbReference type="OrthoDB" id="430315at2759"/>
<feature type="signal peptide" evidence="2">
    <location>
        <begin position="1"/>
        <end position="22"/>
    </location>
</feature>
<dbReference type="SMART" id="SM00205">
    <property type="entry name" value="THN"/>
    <property type="match status" value="1"/>
</dbReference>
<accession>A0A022RRP4</accession>
<dbReference type="PIRSF" id="PIRSF002703">
    <property type="entry name" value="Thaumatin"/>
    <property type="match status" value="1"/>
</dbReference>
<feature type="disulfide bond" evidence="1">
    <location>
        <begin position="151"/>
        <end position="212"/>
    </location>
</feature>
<dbReference type="AlphaFoldDB" id="A0A022RRP4"/>
<dbReference type="PRINTS" id="PR00347">
    <property type="entry name" value="THAUMATIN"/>
</dbReference>
<keyword evidence="2" id="KW-0732">Signal</keyword>
<feature type="chain" id="PRO_5001508298" description="Thaumatin-like protein" evidence="2">
    <location>
        <begin position="23"/>
        <end position="241"/>
    </location>
</feature>
<dbReference type="FunFam" id="2.60.110.10:FF:000004">
    <property type="entry name" value="THAUMATIN-LIKE PROTEIN 1"/>
    <property type="match status" value="1"/>
</dbReference>
<dbReference type="eggNOG" id="ENOG502QQ6D">
    <property type="taxonomic scope" value="Eukaryota"/>
</dbReference>
<keyword evidence="1" id="KW-1015">Disulfide bond</keyword>
<feature type="disulfide bond" evidence="1">
    <location>
        <begin position="189"/>
        <end position="199"/>
    </location>
</feature>
<dbReference type="SUPFAM" id="SSF49870">
    <property type="entry name" value="Osmotin, thaumatin-like protein"/>
    <property type="match status" value="1"/>
</dbReference>
<dbReference type="InterPro" id="IPR037176">
    <property type="entry name" value="Osmotin/thaumatin-like_sf"/>
</dbReference>
<feature type="disulfide bond" evidence="1">
    <location>
        <begin position="159"/>
        <end position="175"/>
    </location>
</feature>
<dbReference type="CDD" id="cd09218">
    <property type="entry name" value="TLP-PA"/>
    <property type="match status" value="1"/>
</dbReference>
<feature type="disulfide bond" evidence="1">
    <location>
        <begin position="146"/>
        <end position="229"/>
    </location>
</feature>
<evidence type="ECO:0008006" key="5">
    <source>
        <dbReference type="Google" id="ProtNLM"/>
    </source>
</evidence>
<dbReference type="PANTHER" id="PTHR31048">
    <property type="entry name" value="OS03G0233200 PROTEIN"/>
    <property type="match status" value="1"/>
</dbReference>